<accession>A0AB39XPJ7</accession>
<reference evidence="1" key="1">
    <citation type="submission" date="2024-08" db="EMBL/GenBank/DDBJ databases">
        <authorList>
            <person name="Chaddad Z."/>
            <person name="Lamrabet M."/>
            <person name="Bouhnik O."/>
            <person name="Alami S."/>
            <person name="Wipf D."/>
            <person name="Courty P.E."/>
            <person name="Missbah El Idrissi M."/>
        </authorList>
    </citation>
    <scope>NUCLEOTIDE SEQUENCE</scope>
    <source>
        <strain evidence="1">LLZ17</strain>
    </source>
</reference>
<name>A0AB39XPJ7_9BRAD</name>
<evidence type="ECO:0000313" key="1">
    <source>
        <dbReference type="EMBL" id="XDV58761.1"/>
    </source>
</evidence>
<dbReference type="RefSeq" id="WP_369723302.1">
    <property type="nucleotide sequence ID" value="NZ_CP165734.1"/>
</dbReference>
<gene>
    <name evidence="1" type="ORF">AB8Z38_04515</name>
</gene>
<protein>
    <submittedName>
        <fullName evidence="1">Uncharacterized protein</fullName>
    </submittedName>
</protein>
<dbReference type="EMBL" id="CP165734">
    <property type="protein sequence ID" value="XDV58761.1"/>
    <property type="molecule type" value="Genomic_DNA"/>
</dbReference>
<organism evidence="1">
    <name type="scientific">Bradyrhizobium sp. LLZ17</name>
    <dbReference type="NCBI Taxonomy" id="3239388"/>
    <lineage>
        <taxon>Bacteria</taxon>
        <taxon>Pseudomonadati</taxon>
        <taxon>Pseudomonadota</taxon>
        <taxon>Alphaproteobacteria</taxon>
        <taxon>Hyphomicrobiales</taxon>
        <taxon>Nitrobacteraceae</taxon>
        <taxon>Bradyrhizobium</taxon>
    </lineage>
</organism>
<dbReference type="AlphaFoldDB" id="A0AB39XPJ7"/>
<sequence length="103" mass="11563">MDRKKLDQLWKDLKAARRSPQKASALEALARDAGRTVQAGGNHPMWKSAFVAHRAFPIGRHGGNPDLSPRVRKVILDHLEADAAAWEDWLDEKNAEPEEEGEE</sequence>
<proteinExistence type="predicted"/>